<dbReference type="InterPro" id="IPR004610">
    <property type="entry name" value="RecJ"/>
</dbReference>
<evidence type="ECO:0000259" key="10">
    <source>
        <dbReference type="PROSITE" id="PS51192"/>
    </source>
</evidence>
<dbReference type="PANTHER" id="PTHR30255:SF2">
    <property type="entry name" value="SINGLE-STRANDED-DNA-SPECIFIC EXONUCLEASE RECJ"/>
    <property type="match status" value="1"/>
</dbReference>
<dbReference type="PANTHER" id="PTHR30255">
    <property type="entry name" value="SINGLE-STRANDED-DNA-SPECIFIC EXONUCLEASE RECJ"/>
    <property type="match status" value="1"/>
</dbReference>
<dbReference type="GO" id="GO:0006281">
    <property type="term" value="P:DNA repair"/>
    <property type="evidence" value="ECO:0007669"/>
    <property type="project" value="InterPro"/>
</dbReference>
<dbReference type="InterPro" id="IPR038763">
    <property type="entry name" value="DHH_sf"/>
</dbReference>
<evidence type="ECO:0000256" key="1">
    <source>
        <dbReference type="ARBA" id="ARBA00005915"/>
    </source>
</evidence>
<organism evidence="12 13">
    <name type="scientific">Selenobaculum gibii</name>
    <dbReference type="NCBI Taxonomy" id="3054208"/>
    <lineage>
        <taxon>Bacteria</taxon>
        <taxon>Bacillati</taxon>
        <taxon>Bacillota</taxon>
        <taxon>Negativicutes</taxon>
        <taxon>Selenomonadales</taxon>
        <taxon>Selenomonadaceae</taxon>
        <taxon>Selenobaculum</taxon>
    </lineage>
</organism>
<dbReference type="SUPFAM" id="SSF52540">
    <property type="entry name" value="P-loop containing nucleoside triphosphate hydrolases"/>
    <property type="match status" value="1"/>
</dbReference>
<dbReference type="PROSITE" id="PS51194">
    <property type="entry name" value="HELICASE_CTER"/>
    <property type="match status" value="1"/>
</dbReference>
<dbReference type="InterPro" id="IPR041122">
    <property type="entry name" value="RecJ_OB"/>
</dbReference>
<dbReference type="Gene3D" id="3.30.70.2330">
    <property type="match status" value="1"/>
</dbReference>
<protein>
    <recommendedName>
        <fullName evidence="2">Single-stranded-DNA-specific exonuclease RecJ</fullName>
    </recommendedName>
</protein>
<dbReference type="NCBIfam" id="TIGR00644">
    <property type="entry name" value="recJ"/>
    <property type="match status" value="1"/>
</dbReference>
<evidence type="ECO:0000259" key="11">
    <source>
        <dbReference type="PROSITE" id="PS51194"/>
    </source>
</evidence>
<dbReference type="Pfam" id="PF02272">
    <property type="entry name" value="DHHA1"/>
    <property type="match status" value="1"/>
</dbReference>
<keyword evidence="8" id="KW-0067">ATP-binding</keyword>
<dbReference type="Pfam" id="PF00270">
    <property type="entry name" value="DEAD"/>
    <property type="match status" value="1"/>
</dbReference>
<dbReference type="InterPro" id="IPR014001">
    <property type="entry name" value="Helicase_ATP-bd"/>
</dbReference>
<dbReference type="GO" id="GO:0016818">
    <property type="term" value="F:hydrolase activity, acting on acid anhydrides, in phosphorus-containing anhydrides"/>
    <property type="evidence" value="ECO:0007669"/>
    <property type="project" value="InterPro"/>
</dbReference>
<dbReference type="Proteomes" id="UP001243623">
    <property type="component" value="Chromosome"/>
</dbReference>
<keyword evidence="9" id="KW-0175">Coiled coil</keyword>
<evidence type="ECO:0000313" key="12">
    <source>
        <dbReference type="EMBL" id="WIW71778.1"/>
    </source>
</evidence>
<dbReference type="Pfam" id="PF17768">
    <property type="entry name" value="RecJ_OB"/>
    <property type="match status" value="1"/>
</dbReference>
<dbReference type="GO" id="GO:0005524">
    <property type="term" value="F:ATP binding"/>
    <property type="evidence" value="ECO:0007669"/>
    <property type="project" value="UniProtKB-KW"/>
</dbReference>
<evidence type="ECO:0000256" key="2">
    <source>
        <dbReference type="ARBA" id="ARBA00019841"/>
    </source>
</evidence>
<evidence type="ECO:0000256" key="9">
    <source>
        <dbReference type="SAM" id="Coils"/>
    </source>
</evidence>
<keyword evidence="5" id="KW-0547">Nucleotide-binding</keyword>
<dbReference type="InterPro" id="IPR003156">
    <property type="entry name" value="DHHA1_dom"/>
</dbReference>
<dbReference type="Pfam" id="PF00271">
    <property type="entry name" value="Helicase_C"/>
    <property type="match status" value="1"/>
</dbReference>
<dbReference type="GO" id="GO:0008270">
    <property type="term" value="F:zinc ion binding"/>
    <property type="evidence" value="ECO:0007669"/>
    <property type="project" value="InterPro"/>
</dbReference>
<keyword evidence="7 12" id="KW-0269">Exonuclease</keyword>
<evidence type="ECO:0000256" key="7">
    <source>
        <dbReference type="ARBA" id="ARBA00022839"/>
    </source>
</evidence>
<dbReference type="InterPro" id="IPR014905">
    <property type="entry name" value="HIRAN"/>
</dbReference>
<dbReference type="PROSITE" id="PS51192">
    <property type="entry name" value="HELICASE_ATP_BIND_1"/>
    <property type="match status" value="1"/>
</dbReference>
<dbReference type="SMART" id="SM00487">
    <property type="entry name" value="DEXDc"/>
    <property type="match status" value="1"/>
</dbReference>
<name>A0A9Y2ET72_9FIRM</name>
<reference evidence="12" key="1">
    <citation type="submission" date="2023-03" db="EMBL/GenBank/DDBJ databases">
        <title>Selenobaculum gbiensis gen. nov. sp. nov., a new bacterium isolated from the gut microbiota of IBD patient.</title>
        <authorList>
            <person name="Yeo S."/>
            <person name="Park H."/>
            <person name="Huh C.S."/>
        </authorList>
    </citation>
    <scope>NUCLEOTIDE SEQUENCE</scope>
    <source>
        <strain evidence="12">ICN-92133</strain>
    </source>
</reference>
<dbReference type="Gene3D" id="3.90.1640.30">
    <property type="match status" value="1"/>
</dbReference>
<keyword evidence="6" id="KW-0378">Hydrolase</keyword>
<dbReference type="SMART" id="SM00490">
    <property type="entry name" value="HELICc"/>
    <property type="match status" value="1"/>
</dbReference>
<dbReference type="InterPro" id="IPR001667">
    <property type="entry name" value="DDH_dom"/>
</dbReference>
<dbReference type="KEGG" id="sgbi:P3F81_05665"/>
<dbReference type="GO" id="GO:0003676">
    <property type="term" value="F:nucleic acid binding"/>
    <property type="evidence" value="ECO:0007669"/>
    <property type="project" value="InterPro"/>
</dbReference>
<dbReference type="InterPro" id="IPR027417">
    <property type="entry name" value="P-loop_NTPase"/>
</dbReference>
<evidence type="ECO:0000256" key="4">
    <source>
        <dbReference type="ARBA" id="ARBA00022723"/>
    </source>
</evidence>
<dbReference type="Gene3D" id="3.40.50.300">
    <property type="entry name" value="P-loop containing nucleotide triphosphate hydrolases"/>
    <property type="match status" value="2"/>
</dbReference>
<dbReference type="GO" id="GO:0008409">
    <property type="term" value="F:5'-3' exonuclease activity"/>
    <property type="evidence" value="ECO:0007669"/>
    <property type="project" value="InterPro"/>
</dbReference>
<dbReference type="GO" id="GO:0006310">
    <property type="term" value="P:DNA recombination"/>
    <property type="evidence" value="ECO:0007669"/>
    <property type="project" value="InterPro"/>
</dbReference>
<keyword evidence="3" id="KW-0540">Nuclease</keyword>
<evidence type="ECO:0000256" key="8">
    <source>
        <dbReference type="ARBA" id="ARBA00022840"/>
    </source>
</evidence>
<dbReference type="Gene3D" id="3.10.310.30">
    <property type="match status" value="1"/>
</dbReference>
<evidence type="ECO:0000256" key="6">
    <source>
        <dbReference type="ARBA" id="ARBA00022801"/>
    </source>
</evidence>
<feature type="coiled-coil region" evidence="9">
    <location>
        <begin position="296"/>
        <end position="333"/>
    </location>
</feature>
<keyword evidence="13" id="KW-1185">Reference proteome</keyword>
<sequence>MKKWILPKEKIDLKNELASILNISEILAELLIQRGYTDIKKVTEFLYPKKQKFHDPFLMKGMDKAVERIIKAISKQEKIIVYGDYDVDGISATSLLVKVLRSLEANVDFYIPERQSEGYGINLEALNNFIAEESKLIVTVDCGISSTYEIGETSKKIDIIVTDHHQPPENLPAAFAILNPHQMGCEYPEKHLAGVGVAYKLCQALWLRLKNEELKNFLDIAVLGTVADLMPLIGENRLIVALGIEQLRQTSNLGLKALLQNCNSNHREINTATIGFGIAPRLNAVGRLSSAFSAVQLLLTDDLNEAEMLAEQLENENKMRRAIQEELLKEAENYVTRFHLCNENVLVIVGEDWNSGVIGLVASNLLEKYYKPTVVISMIDGIGKASCRSIEGFNIHRALAECEDILIKYGGHEAAAGFSILSEHIELLRQRLNDIAKRDLNDDDYIPNLFIDKKVNLSEVDEELLNELNLLEPYGIGNKKPVFISYENTIDSTFLLGTNRNHLKFKIRNGIINRDCVFWQRGDLIDSLLPDTKIDIVFKPIINEWQGRKNLQFIIEDIRDSQIKKSKLDELYLTANQIEKYADIGSAKQFFTKLVGVTFDNRQDTIRNLKPGEELFLERQPNNSFDANAILIKDVKGKDVGFLKADLAKFLAKEIDQDFAEYEIIVTAITGRENQSYGVNVLISKIENNFDKLKKNFFKEKEFRFRQIKEALIGGFEYHGKQIDTLKSLSDGNNTLTIMGTGRGKSAIFQSYAAEMALMRDQMTIIVYPLRALVNDQYIGITKKLMVFDLNIYKGNGTLLTKERAELFTALQFGKVDILLTTPEFLLAHLDFISNTKRKIGFLVIDECHHIADGAKRSAYKLLNTVINRLNHPKVLAVTATADSKTVECIKHTLSIKKIIIDKTVRENLMMSDLRNMSDKIEEVNRIINKEEKVLVFVNSRMKAVEIASQLREKNILMREKIAFYHAGLSNEWRVQIEDWFRNGEINVVVATSAFGEGIDLPDIRHIVLFHLPFDMVSFNQQCGRAGRDGIRGMIHLLYGKNDISFNQLILKEKAPIRDLIARVYMNLKANLNNDQAITSTNEELAKQIENRYHEAVSSASISICLRILEELGLIWRETFGNKRKIVFNPQPDQKLDLESSSTFCEGIHIRAEFESFANFAMTATSNRLLNCVNRPIYPLDEETIM</sequence>
<dbReference type="SUPFAM" id="SSF64182">
    <property type="entry name" value="DHH phosphoesterases"/>
    <property type="match status" value="1"/>
</dbReference>
<gene>
    <name evidence="12" type="primary">recJ</name>
    <name evidence="12" type="ORF">P3F81_05665</name>
</gene>
<evidence type="ECO:0000256" key="5">
    <source>
        <dbReference type="ARBA" id="ARBA00022741"/>
    </source>
</evidence>
<evidence type="ECO:0000256" key="3">
    <source>
        <dbReference type="ARBA" id="ARBA00022722"/>
    </source>
</evidence>
<comment type="similarity">
    <text evidence="1">Belongs to the RecJ family.</text>
</comment>
<proteinExistence type="inferred from homology"/>
<keyword evidence="4" id="KW-0479">Metal-binding</keyword>
<dbReference type="InterPro" id="IPR001650">
    <property type="entry name" value="Helicase_C-like"/>
</dbReference>
<dbReference type="AlphaFoldDB" id="A0A9Y2ET72"/>
<dbReference type="InterPro" id="IPR011545">
    <property type="entry name" value="DEAD/DEAH_box_helicase_dom"/>
</dbReference>
<dbReference type="InterPro" id="IPR051673">
    <property type="entry name" value="SSDNA_exonuclease_RecJ"/>
</dbReference>
<dbReference type="RefSeq" id="WP_309320743.1">
    <property type="nucleotide sequence ID" value="NZ_CP120678.1"/>
</dbReference>
<feature type="domain" description="Helicase C-terminal" evidence="11">
    <location>
        <begin position="920"/>
        <end position="1086"/>
    </location>
</feature>
<feature type="domain" description="Helicase ATP-binding" evidence="10">
    <location>
        <begin position="726"/>
        <end position="900"/>
    </location>
</feature>
<dbReference type="Pfam" id="PF08797">
    <property type="entry name" value="HIRAN"/>
    <property type="match status" value="1"/>
</dbReference>
<dbReference type="Pfam" id="PF01368">
    <property type="entry name" value="DHH"/>
    <property type="match status" value="1"/>
</dbReference>
<accession>A0A9Y2ET72</accession>
<dbReference type="SMART" id="SM00910">
    <property type="entry name" value="HIRAN"/>
    <property type="match status" value="1"/>
</dbReference>
<dbReference type="EMBL" id="CP120678">
    <property type="protein sequence ID" value="WIW71778.1"/>
    <property type="molecule type" value="Genomic_DNA"/>
</dbReference>
<evidence type="ECO:0000313" key="13">
    <source>
        <dbReference type="Proteomes" id="UP001243623"/>
    </source>
</evidence>